<dbReference type="EMBL" id="CAESAJ010000034">
    <property type="protein sequence ID" value="CAB4334728.1"/>
    <property type="molecule type" value="Genomic_DNA"/>
</dbReference>
<proteinExistence type="predicted"/>
<dbReference type="GO" id="GO:0016779">
    <property type="term" value="F:nucleotidyltransferase activity"/>
    <property type="evidence" value="ECO:0007669"/>
    <property type="project" value="InterPro"/>
</dbReference>
<dbReference type="InterPro" id="IPR002934">
    <property type="entry name" value="Polymerase_NTP_transf_dom"/>
</dbReference>
<dbReference type="Pfam" id="PF01909">
    <property type="entry name" value="NTP_transf_2"/>
    <property type="match status" value="1"/>
</dbReference>
<dbReference type="InterPro" id="IPR043519">
    <property type="entry name" value="NT_sf"/>
</dbReference>
<name>A0A6J5Z010_9ZZZZ</name>
<evidence type="ECO:0000259" key="1">
    <source>
        <dbReference type="Pfam" id="PF01909"/>
    </source>
</evidence>
<organism evidence="2">
    <name type="scientific">freshwater metagenome</name>
    <dbReference type="NCBI Taxonomy" id="449393"/>
    <lineage>
        <taxon>unclassified sequences</taxon>
        <taxon>metagenomes</taxon>
        <taxon>ecological metagenomes</taxon>
    </lineage>
</organism>
<feature type="domain" description="Polymerase nucleotidyl transferase" evidence="1">
    <location>
        <begin position="14"/>
        <end position="67"/>
    </location>
</feature>
<accession>A0A6J5Z010</accession>
<dbReference type="AlphaFoldDB" id="A0A6J5Z010"/>
<dbReference type="CDD" id="cd05403">
    <property type="entry name" value="NT_KNTase_like"/>
    <property type="match status" value="1"/>
</dbReference>
<sequence>MRLSTDQIQAIRQAATAAFGQGTSVWLFGSRVDDAKKGGDIDLLVCPQAHTTEDATVGHQGFMQKIKMLNLLERHLGERKVDLVVEQPQDMRPIVEVAYKTGIKLQ</sequence>
<gene>
    <name evidence="2" type="ORF">UFOPK3770_00477</name>
</gene>
<evidence type="ECO:0000313" key="2">
    <source>
        <dbReference type="EMBL" id="CAB4334728.1"/>
    </source>
</evidence>
<dbReference type="SUPFAM" id="SSF81301">
    <property type="entry name" value="Nucleotidyltransferase"/>
    <property type="match status" value="1"/>
</dbReference>
<dbReference type="Gene3D" id="3.30.460.10">
    <property type="entry name" value="Beta Polymerase, domain 2"/>
    <property type="match status" value="1"/>
</dbReference>
<reference evidence="2" key="1">
    <citation type="submission" date="2020-05" db="EMBL/GenBank/DDBJ databases">
        <authorList>
            <person name="Chiriac C."/>
            <person name="Salcher M."/>
            <person name="Ghai R."/>
            <person name="Kavagutti S V."/>
        </authorList>
    </citation>
    <scope>NUCLEOTIDE SEQUENCE</scope>
</reference>
<protein>
    <submittedName>
        <fullName evidence="2">Unannotated protein</fullName>
    </submittedName>
</protein>